<dbReference type="Proteomes" id="UP001181533">
    <property type="component" value="Unassembled WGS sequence"/>
</dbReference>
<evidence type="ECO:0000313" key="5">
    <source>
        <dbReference type="Proteomes" id="UP000501107"/>
    </source>
</evidence>
<dbReference type="AlphaFoldDB" id="A0A0B5NC34"/>
<reference evidence="1 4" key="1">
    <citation type="journal article" date="2015" name="Genome Announc.">
        <title>Complete genome sequences for 35 biothreat assay-relevant bacillus species.</title>
        <authorList>
            <person name="Johnson S.L."/>
            <person name="Daligault H.E."/>
            <person name="Davenport K.W."/>
            <person name="Jaissle J."/>
            <person name="Frey K.G."/>
            <person name="Ladner J.T."/>
            <person name="Broomall S.M."/>
            <person name="Bishop-Lilly K.A."/>
            <person name="Bruce D.C."/>
            <person name="Gibbons H.S."/>
            <person name="Coyne S.R."/>
            <person name="Lo C.C."/>
            <person name="Meincke L."/>
            <person name="Munk A.C."/>
            <person name="Koroleva G.I."/>
            <person name="Rosenzweig C.N."/>
            <person name="Palacios G.F."/>
            <person name="Redden C.L."/>
            <person name="Minogue T.D."/>
            <person name="Chain P.S."/>
        </authorList>
    </citation>
    <scope>NUCLEOTIDE SEQUENCE [LARGE SCALE GENOMIC DNA]</scope>
    <source>
        <strain evidence="1 4">HD1011</strain>
        <plasmid evidence="1 4">2</plasmid>
    </source>
</reference>
<geneLocation type="plasmid" evidence="1 4">
    <name>2</name>
</geneLocation>
<evidence type="ECO:0000313" key="2">
    <source>
        <dbReference type="EMBL" id="MDR4174740.1"/>
    </source>
</evidence>
<reference evidence="3 5" key="3">
    <citation type="submission" date="2020-05" db="EMBL/GenBank/DDBJ databases">
        <title>FDA dAtabase for Regulatory Grade micrObial Sequences (FDA-ARGOS): Supporting development and validation of Infectious Disease Dx tests.</title>
        <authorList>
            <person name="Nelson B."/>
            <person name="Plummer A."/>
            <person name="Tallon L."/>
            <person name="Sadzewicz L."/>
            <person name="Zhao X."/>
            <person name="Vavikolanu K."/>
            <person name="Mehta A."/>
            <person name="Aluvathingal J."/>
            <person name="Nadendla S."/>
            <person name="Myers T."/>
            <person name="Yan Y."/>
            <person name="Sichtig H."/>
        </authorList>
    </citation>
    <scope>NUCLEOTIDE SEQUENCE [LARGE SCALE GENOMIC DNA]</scope>
    <source>
        <strain evidence="3 5">FDAARGOS_795</strain>
        <plasmid evidence="3 5">unnamed3</plasmid>
    </source>
</reference>
<dbReference type="EMBL" id="VKQN01000001">
    <property type="protein sequence ID" value="MDR4174740.1"/>
    <property type="molecule type" value="Genomic_DNA"/>
</dbReference>
<geneLocation type="plasmid" evidence="3 5">
    <name>unnamed3</name>
</geneLocation>
<dbReference type="Proteomes" id="UP000501107">
    <property type="component" value="Plasmid unnamed3"/>
</dbReference>
<sequence length="129" mass="15027">MKIAKTEVIRRVEELAKTNYKVEWLMKGVDGDFNKLTEPQQIMLANALGIKRVSIVNKKFTKYDGTSLTETEFLSMIDSLCERNYKVAQLIKHNNNDYYQVEKHQRELINDALEVKVSIRKAVSYENIV</sequence>
<evidence type="ECO:0000313" key="3">
    <source>
        <dbReference type="EMBL" id="QKH22620.1"/>
    </source>
</evidence>
<dbReference type="EMBL" id="CP009334">
    <property type="protein sequence ID" value="AJG73955.1"/>
    <property type="molecule type" value="Genomic_DNA"/>
</dbReference>
<accession>A0A0B5NC34</accession>
<name>A0A0B5NC34_BACTU</name>
<dbReference type="RefSeq" id="WP_000684735.1">
    <property type="nucleotide sequence ID" value="NZ_CP009334.1"/>
</dbReference>
<evidence type="ECO:0000313" key="4">
    <source>
        <dbReference type="Proteomes" id="UP000031876"/>
    </source>
</evidence>
<organism evidence="3 5">
    <name type="scientific">Bacillus thuringiensis</name>
    <dbReference type="NCBI Taxonomy" id="1428"/>
    <lineage>
        <taxon>Bacteria</taxon>
        <taxon>Bacillati</taxon>
        <taxon>Bacillota</taxon>
        <taxon>Bacilli</taxon>
        <taxon>Bacillales</taxon>
        <taxon>Bacillaceae</taxon>
        <taxon>Bacillus</taxon>
        <taxon>Bacillus cereus group</taxon>
    </lineage>
</organism>
<proteinExistence type="predicted"/>
<dbReference type="KEGG" id="btw:BF38_5952"/>
<reference evidence="2" key="2">
    <citation type="submission" date="2019-07" db="EMBL/GenBank/DDBJ databases">
        <title>Phylogenomic Reclassification of ATCC Bacillus Strains and Various Taxa within the Genus Bacillus.</title>
        <authorList>
            <person name="Riojas M.A."/>
            <person name="Frank A.M."/>
            <person name="Fenn S.L."/>
            <person name="King S.P."/>
            <person name="Brower S.M."/>
            <person name="Hazbon M.H."/>
        </authorList>
    </citation>
    <scope>NUCLEOTIDE SEQUENCE</scope>
    <source>
        <strain evidence="2">ATCC 35646</strain>
    </source>
</reference>
<dbReference type="Proteomes" id="UP000031876">
    <property type="component" value="Plasmid 2"/>
</dbReference>
<dbReference type="EMBL" id="CP053979">
    <property type="protein sequence ID" value="QKH22620.1"/>
    <property type="molecule type" value="Genomic_DNA"/>
</dbReference>
<evidence type="ECO:0000313" key="1">
    <source>
        <dbReference type="EMBL" id="AJG73955.1"/>
    </source>
</evidence>
<protein>
    <submittedName>
        <fullName evidence="3">Uncharacterized protein</fullName>
    </submittedName>
</protein>
<gene>
    <name evidence="1" type="ORF">BF38_5952</name>
    <name evidence="2" type="ORF">FO599_01160</name>
    <name evidence="3" type="ORF">FOC89_01130</name>
</gene>
<keyword evidence="3" id="KW-0614">Plasmid</keyword>